<keyword evidence="5" id="KW-0472">Membrane</keyword>
<evidence type="ECO:0000313" key="6">
    <source>
        <dbReference type="EMBL" id="HIQ65379.1"/>
    </source>
</evidence>
<protein>
    <submittedName>
        <fullName evidence="6">Polysaccharide biosynthesis protein</fullName>
    </submittedName>
</protein>
<organism evidence="6 7">
    <name type="scientific">Candidatus Faecenecus gallistercoris</name>
    <dbReference type="NCBI Taxonomy" id="2840793"/>
    <lineage>
        <taxon>Bacteria</taxon>
        <taxon>Bacillati</taxon>
        <taxon>Bacillota</taxon>
        <taxon>Bacillota incertae sedis</taxon>
        <taxon>Candidatus Faecenecus</taxon>
    </lineage>
</organism>
<keyword evidence="2" id="KW-0812">Transmembrane</keyword>
<dbReference type="Gene3D" id="3.40.50.2000">
    <property type="entry name" value="Glycogen Phosphorylase B"/>
    <property type="match status" value="1"/>
</dbReference>
<dbReference type="GO" id="GO:0006488">
    <property type="term" value="P:dolichol-linked oligosaccharide biosynthetic process"/>
    <property type="evidence" value="ECO:0007669"/>
    <property type="project" value="InterPro"/>
</dbReference>
<evidence type="ECO:0000313" key="7">
    <source>
        <dbReference type="Proteomes" id="UP000886725"/>
    </source>
</evidence>
<dbReference type="AlphaFoldDB" id="A0A9D0Z0T7"/>
<reference evidence="6" key="1">
    <citation type="submission" date="2020-10" db="EMBL/GenBank/DDBJ databases">
        <authorList>
            <person name="Gilroy R."/>
        </authorList>
    </citation>
    <scope>NUCLEOTIDE SEQUENCE</scope>
    <source>
        <strain evidence="6">CHK165-10780</strain>
    </source>
</reference>
<comment type="subcellular location">
    <subcellularLocation>
        <location evidence="1">Endoplasmic reticulum membrane</location>
        <topology evidence="1">Single-pass membrane protein</topology>
    </subcellularLocation>
</comment>
<evidence type="ECO:0000256" key="4">
    <source>
        <dbReference type="ARBA" id="ARBA00022989"/>
    </source>
</evidence>
<dbReference type="EMBL" id="DVFU01000126">
    <property type="protein sequence ID" value="HIQ65379.1"/>
    <property type="molecule type" value="Genomic_DNA"/>
</dbReference>
<dbReference type="PANTHER" id="PTHR12154">
    <property type="entry name" value="GLYCOSYL TRANSFERASE-RELATED"/>
    <property type="match status" value="1"/>
</dbReference>
<dbReference type="PANTHER" id="PTHR12154:SF4">
    <property type="entry name" value="UDP-N-ACETYLGLUCOSAMINE TRANSFERASE SUBUNIT ALG14 HOMOLOG"/>
    <property type="match status" value="1"/>
</dbReference>
<keyword evidence="3" id="KW-0256">Endoplasmic reticulum</keyword>
<evidence type="ECO:0000256" key="2">
    <source>
        <dbReference type="ARBA" id="ARBA00022692"/>
    </source>
</evidence>
<proteinExistence type="predicted"/>
<evidence type="ECO:0000256" key="5">
    <source>
        <dbReference type="ARBA" id="ARBA00023136"/>
    </source>
</evidence>
<evidence type="ECO:0000256" key="3">
    <source>
        <dbReference type="ARBA" id="ARBA00022824"/>
    </source>
</evidence>
<name>A0A9D0Z0T7_9FIRM</name>
<accession>A0A9D0Z0T7</accession>
<evidence type="ECO:0000256" key="1">
    <source>
        <dbReference type="ARBA" id="ARBA00004389"/>
    </source>
</evidence>
<dbReference type="Proteomes" id="UP000886725">
    <property type="component" value="Unassembled WGS sequence"/>
</dbReference>
<dbReference type="NCBIfam" id="NF041549">
    <property type="entry name" value="PssD"/>
    <property type="match status" value="1"/>
</dbReference>
<keyword evidence="4" id="KW-1133">Transmembrane helix</keyword>
<gene>
    <name evidence="6" type="ORF">IAC85_06555</name>
</gene>
<reference evidence="6" key="2">
    <citation type="journal article" date="2021" name="PeerJ">
        <title>Extensive microbial diversity within the chicken gut microbiome revealed by metagenomics and culture.</title>
        <authorList>
            <person name="Gilroy R."/>
            <person name="Ravi A."/>
            <person name="Getino M."/>
            <person name="Pursley I."/>
            <person name="Horton D.L."/>
            <person name="Alikhan N.F."/>
            <person name="Baker D."/>
            <person name="Gharbi K."/>
            <person name="Hall N."/>
            <person name="Watson M."/>
            <person name="Adriaenssens E.M."/>
            <person name="Foster-Nyarko E."/>
            <person name="Jarju S."/>
            <person name="Secka A."/>
            <person name="Antonio M."/>
            <person name="Oren A."/>
            <person name="Chaudhuri R.R."/>
            <person name="La Ragione R."/>
            <person name="Hildebrand F."/>
            <person name="Pallen M.J."/>
        </authorList>
    </citation>
    <scope>NUCLEOTIDE SEQUENCE</scope>
    <source>
        <strain evidence="6">CHK165-10780</strain>
    </source>
</reference>
<dbReference type="GO" id="GO:0004577">
    <property type="term" value="F:N-acetylglucosaminyldiphosphodolichol N-acetylglucosaminyltransferase activity"/>
    <property type="evidence" value="ECO:0007669"/>
    <property type="project" value="TreeGrafter"/>
</dbReference>
<dbReference type="Pfam" id="PF08660">
    <property type="entry name" value="Alg14"/>
    <property type="match status" value="1"/>
</dbReference>
<comment type="caution">
    <text evidence="6">The sequence shown here is derived from an EMBL/GenBank/DDBJ whole genome shotgun (WGS) entry which is preliminary data.</text>
</comment>
<dbReference type="InterPro" id="IPR013969">
    <property type="entry name" value="Oligosacch_biosynth_Alg14"/>
</dbReference>
<dbReference type="SUPFAM" id="SSF53756">
    <property type="entry name" value="UDP-Glycosyltransferase/glycogen phosphorylase"/>
    <property type="match status" value="1"/>
</dbReference>
<sequence>MKPKVLFISSTGGHLSEMMQLKSLFSRYDYHIITEKTKSNLKLKNQHPRRVNYLIYGTKDHMLTYPFKLLANCFKSLYFYFKIRPQYIITTGAHTAGPMCCIGKLFGSKIIYIETFANIHTKTITGKLIYKFADLFVVQWKSMLKLYPKAVWGGWIY</sequence>